<proteinExistence type="predicted"/>
<evidence type="ECO:0000313" key="1">
    <source>
        <dbReference type="EMBL" id="AEG95193.1"/>
    </source>
</evidence>
<dbReference type="AlphaFoldDB" id="A0A0H3FIM2"/>
<dbReference type="Proteomes" id="UP000008881">
    <property type="component" value="Chromosome"/>
</dbReference>
<accession>A0A0H3FIM2</accession>
<dbReference type="KEGG" id="eae:EAE_01285"/>
<reference evidence="1 2" key="1">
    <citation type="journal article" date="2012" name="J. Bacteriol.">
        <title>Complete genome sequence of Enterobacter aerogenes KCTC 2190.</title>
        <authorList>
            <person name="Shin S.H."/>
            <person name="Kim S."/>
            <person name="Kim J.Y."/>
            <person name="Lee S."/>
            <person name="Um Y."/>
            <person name="Oh M.K."/>
            <person name="Kim Y.R."/>
            <person name="Lee J."/>
            <person name="Yang K.S."/>
        </authorList>
    </citation>
    <scope>NUCLEOTIDE SEQUENCE [LARGE SCALE GENOMIC DNA]</scope>
    <source>
        <strain evidence="1 2">KCTC 2190</strain>
    </source>
</reference>
<gene>
    <name evidence="1" type="ordered locus">EAE_01285</name>
</gene>
<keyword evidence="2" id="KW-1185">Reference proteome</keyword>
<dbReference type="EMBL" id="CP002824">
    <property type="protein sequence ID" value="AEG95193.1"/>
    <property type="molecule type" value="Genomic_DNA"/>
</dbReference>
<sequence>MAEAAAAPRKKSKLLMTDINTTIYVQNSNDKYRECDFLFTLCDIAACFKPFELFSAK</sequence>
<dbReference type="HOGENOM" id="CLU_211436_0_0_6"/>
<protein>
    <submittedName>
        <fullName evidence="1">Uncharacterized protein</fullName>
    </submittedName>
</protein>
<organism evidence="1 2">
    <name type="scientific">Klebsiella aerogenes (strain ATCC 13048 / DSM 30053 / CCUG 1429 / JCM 1235 / KCTC 2190 / NBRC 13534 / NCIMB 10102 / NCTC 10006 / CDC 819-56)</name>
    <name type="common">Enterobacter aerogenes</name>
    <dbReference type="NCBI Taxonomy" id="1028307"/>
    <lineage>
        <taxon>Bacteria</taxon>
        <taxon>Pseudomonadati</taxon>
        <taxon>Pseudomonadota</taxon>
        <taxon>Gammaproteobacteria</taxon>
        <taxon>Enterobacterales</taxon>
        <taxon>Enterobacteriaceae</taxon>
        <taxon>Klebsiella/Raoultella group</taxon>
        <taxon>Klebsiella</taxon>
    </lineage>
</organism>
<dbReference type="PATRIC" id="fig|1028307.3.peg.246"/>
<evidence type="ECO:0000313" key="2">
    <source>
        <dbReference type="Proteomes" id="UP000008881"/>
    </source>
</evidence>
<name>A0A0H3FIM2_KLEAK</name>